<gene>
    <name evidence="1" type="ORF">GRX03_01595</name>
</gene>
<accession>A0A6B0SXP6</accession>
<dbReference type="Proteomes" id="UP000466535">
    <property type="component" value="Unassembled WGS sequence"/>
</dbReference>
<dbReference type="Pfam" id="PF02643">
    <property type="entry name" value="DUF192"/>
    <property type="match status" value="1"/>
</dbReference>
<proteinExistence type="predicted"/>
<protein>
    <submittedName>
        <fullName evidence="1">DUF192 domain-containing protein</fullName>
    </submittedName>
</protein>
<evidence type="ECO:0000313" key="2">
    <source>
        <dbReference type="Proteomes" id="UP000466535"/>
    </source>
</evidence>
<dbReference type="InterPro" id="IPR038695">
    <property type="entry name" value="Saro_0823-like_sf"/>
</dbReference>
<dbReference type="PANTHER" id="PTHR37953:SF1">
    <property type="entry name" value="UPF0127 PROTEIN MJ1496"/>
    <property type="match status" value="1"/>
</dbReference>
<evidence type="ECO:0000313" key="1">
    <source>
        <dbReference type="EMBL" id="MXR50304.1"/>
    </source>
</evidence>
<dbReference type="PANTHER" id="PTHR37953">
    <property type="entry name" value="UPF0127 PROTEIN MJ1496"/>
    <property type="match status" value="1"/>
</dbReference>
<reference evidence="1 2" key="1">
    <citation type="submission" date="2019-12" db="EMBL/GenBank/DDBJ databases">
        <title>Isolation and characterization of three novel carbon monoxide-oxidizing members of Halobacteria from salione crusts and soils.</title>
        <authorList>
            <person name="Myers M.R."/>
            <person name="King G.M."/>
        </authorList>
    </citation>
    <scope>NUCLEOTIDE SEQUENCE [LARGE SCALE GENOMIC DNA]</scope>
    <source>
        <strain evidence="1 2">WSH3</strain>
    </source>
</reference>
<name>A0A6B0SXP6_9EURY</name>
<dbReference type="OrthoDB" id="6763at2157"/>
<dbReference type="AlphaFoldDB" id="A0A6B0SXP6"/>
<dbReference type="EMBL" id="WUUT01000001">
    <property type="protein sequence ID" value="MXR50304.1"/>
    <property type="molecule type" value="Genomic_DNA"/>
</dbReference>
<dbReference type="Gene3D" id="2.60.120.1140">
    <property type="entry name" value="Protein of unknown function DUF192"/>
    <property type="match status" value="1"/>
</dbReference>
<sequence>MSAPPLVLLDTGGYEETTVTVRSTNGTELGTVDVRIADTQTKRVIGLSRTDRLAANSGMLFVHETGGSKSYVMRNMSFAIDIIFIDGDGTITEVTTAQPPPDDEPPYTGIGQYVLEVPAGWAAERGVEPGDRVEIPDSVRAP</sequence>
<comment type="caution">
    <text evidence="1">The sequence shown here is derived from an EMBL/GenBank/DDBJ whole genome shotgun (WGS) entry which is preliminary data.</text>
</comment>
<dbReference type="InterPro" id="IPR003795">
    <property type="entry name" value="DUF192"/>
</dbReference>
<keyword evidence="2" id="KW-1185">Reference proteome</keyword>
<organism evidence="1 2">
    <name type="scientific">Halovenus carboxidivorans</name>
    <dbReference type="NCBI Taxonomy" id="2692199"/>
    <lineage>
        <taxon>Archaea</taxon>
        <taxon>Methanobacteriati</taxon>
        <taxon>Methanobacteriota</taxon>
        <taxon>Stenosarchaea group</taxon>
        <taxon>Halobacteria</taxon>
        <taxon>Halobacteriales</taxon>
        <taxon>Haloarculaceae</taxon>
        <taxon>Halovenus</taxon>
    </lineage>
</organism>